<dbReference type="EMBL" id="CP159373">
    <property type="protein sequence ID" value="XCN71433.1"/>
    <property type="molecule type" value="Genomic_DNA"/>
</dbReference>
<proteinExistence type="predicted"/>
<feature type="region of interest" description="Disordered" evidence="2">
    <location>
        <begin position="1"/>
        <end position="41"/>
    </location>
</feature>
<evidence type="ECO:0000256" key="1">
    <source>
        <dbReference type="SAM" id="Coils"/>
    </source>
</evidence>
<keyword evidence="1" id="KW-0175">Coiled coil</keyword>
<reference evidence="3" key="2">
    <citation type="submission" date="2024-06" db="EMBL/GenBank/DDBJ databases">
        <authorList>
            <person name="Plum-Jensen L.E."/>
            <person name="Schramm A."/>
            <person name="Marshall I.P.G."/>
        </authorList>
    </citation>
    <scope>NUCLEOTIDE SEQUENCE</scope>
    <source>
        <strain evidence="3">Rat1</strain>
    </source>
</reference>
<dbReference type="KEGG" id="eaj:Q3M24_14045"/>
<protein>
    <submittedName>
        <fullName evidence="3">Uncharacterized protein</fullName>
    </submittedName>
</protein>
<feature type="coiled-coil region" evidence="1">
    <location>
        <begin position="101"/>
        <end position="138"/>
    </location>
</feature>
<evidence type="ECO:0000256" key="2">
    <source>
        <dbReference type="SAM" id="MobiDB-lite"/>
    </source>
</evidence>
<accession>A0AAU8LQ60</accession>
<dbReference type="AlphaFoldDB" id="A0AAU8LQ60"/>
<organism evidence="3">
    <name type="scientific">Candidatus Electrothrix aestuarii</name>
    <dbReference type="NCBI Taxonomy" id="3062594"/>
    <lineage>
        <taxon>Bacteria</taxon>
        <taxon>Pseudomonadati</taxon>
        <taxon>Thermodesulfobacteriota</taxon>
        <taxon>Desulfobulbia</taxon>
        <taxon>Desulfobulbales</taxon>
        <taxon>Desulfobulbaceae</taxon>
        <taxon>Candidatus Electrothrix</taxon>
    </lineage>
</organism>
<evidence type="ECO:0000313" key="3">
    <source>
        <dbReference type="EMBL" id="XCN71433.1"/>
    </source>
</evidence>
<dbReference type="SUPFAM" id="SSF55781">
    <property type="entry name" value="GAF domain-like"/>
    <property type="match status" value="1"/>
</dbReference>
<feature type="compositionally biased region" description="Basic and acidic residues" evidence="2">
    <location>
        <begin position="32"/>
        <end position="41"/>
    </location>
</feature>
<name>A0AAU8LQ60_9BACT</name>
<reference evidence="3" key="1">
    <citation type="journal article" date="2024" name="Syst. Appl. Microbiol.">
        <title>First single-strain enrichments of Electrothrix cable bacteria, description of E. aestuarii sp. nov. and E. rattekaaiensis sp. nov., and proposal of a cable bacteria taxonomy following the rules of the SeqCode.</title>
        <authorList>
            <person name="Plum-Jensen L.E."/>
            <person name="Schramm A."/>
            <person name="Marshall I.P.G."/>
        </authorList>
    </citation>
    <scope>NUCLEOTIDE SEQUENCE</scope>
    <source>
        <strain evidence="3">Rat1</strain>
    </source>
</reference>
<gene>
    <name evidence="3" type="ORF">Q3M24_14045</name>
</gene>
<sequence>MGQFIGTGESAGEEDPQSFHLCPGQAYPEKVMNPDKPEEPYKDKYSLLENLRESFSDPSLSQEKLRENGYALAEEYTAILQQFSRLAEFNESTQRKLLGADLRIREQQAELERKNARLEREIAEHIELKKQLQQRTDELTAINNRLSGTVNELTQRNLEILTLQQLGEFLQSCESEEETFHILISTCRRLFPSDAGYLSLMDDSMKMLRVVAFWGIVDSGRWSLISSAAGLYGEEGHMLFWIPRLLLSASIQNFFQMKAHFVFL</sequence>